<sequence>MREIIPGWLWIANSRAANDISSVLSVGVKAVIDLAIEEPVIVYPRDIIYCRLPLVDGEGNSPKLINMAIDLAATCLTDRIRLLIRCSAGMSRSPLIAAAAIARARQIPLEEALTEVAQGAPHDISPGIWVEVEQALQLRTSLR</sequence>
<evidence type="ECO:0000313" key="2">
    <source>
        <dbReference type="EMBL" id="QDU45494.1"/>
    </source>
</evidence>
<dbReference type="Pfam" id="PF00782">
    <property type="entry name" value="DSPc"/>
    <property type="match status" value="1"/>
</dbReference>
<dbReference type="Proteomes" id="UP000319383">
    <property type="component" value="Chromosome"/>
</dbReference>
<dbReference type="CDD" id="cd14498">
    <property type="entry name" value="DSP"/>
    <property type="match status" value="1"/>
</dbReference>
<dbReference type="InterPro" id="IPR029021">
    <property type="entry name" value="Prot-tyrosine_phosphatase-like"/>
</dbReference>
<reference evidence="2 3" key="1">
    <citation type="submission" date="2019-02" db="EMBL/GenBank/DDBJ databases">
        <title>Deep-cultivation of Planctomycetes and their phenomic and genomic characterization uncovers novel biology.</title>
        <authorList>
            <person name="Wiegand S."/>
            <person name="Jogler M."/>
            <person name="Boedeker C."/>
            <person name="Pinto D."/>
            <person name="Vollmers J."/>
            <person name="Rivas-Marin E."/>
            <person name="Kohn T."/>
            <person name="Peeters S.H."/>
            <person name="Heuer A."/>
            <person name="Rast P."/>
            <person name="Oberbeckmann S."/>
            <person name="Bunk B."/>
            <person name="Jeske O."/>
            <person name="Meyerdierks A."/>
            <person name="Storesund J.E."/>
            <person name="Kallscheuer N."/>
            <person name="Luecker S."/>
            <person name="Lage O.M."/>
            <person name="Pohl T."/>
            <person name="Merkel B.J."/>
            <person name="Hornburger P."/>
            <person name="Mueller R.-W."/>
            <person name="Bruemmer F."/>
            <person name="Labrenz M."/>
            <person name="Spormann A.M."/>
            <person name="Op den Camp H."/>
            <person name="Overmann J."/>
            <person name="Amann R."/>
            <person name="Jetten M.S.M."/>
            <person name="Mascher T."/>
            <person name="Medema M.H."/>
            <person name="Devos D.P."/>
            <person name="Kaster A.-K."/>
            <person name="Ovreas L."/>
            <person name="Rohde M."/>
            <person name="Galperin M.Y."/>
            <person name="Jogler C."/>
        </authorList>
    </citation>
    <scope>NUCLEOTIDE SEQUENCE [LARGE SCALE GENOMIC DNA]</scope>
    <source>
        <strain evidence="2 3">Mal52</strain>
    </source>
</reference>
<dbReference type="SUPFAM" id="SSF52799">
    <property type="entry name" value="(Phosphotyrosine protein) phosphatases II"/>
    <property type="match status" value="1"/>
</dbReference>
<dbReference type="SMART" id="SM00195">
    <property type="entry name" value="DSPc"/>
    <property type="match status" value="1"/>
</dbReference>
<dbReference type="EMBL" id="CP036276">
    <property type="protein sequence ID" value="QDU45494.1"/>
    <property type="molecule type" value="Genomic_DNA"/>
</dbReference>
<gene>
    <name evidence="2" type="ORF">Mal52_39880</name>
</gene>
<evidence type="ECO:0000259" key="1">
    <source>
        <dbReference type="SMART" id="SM00195"/>
    </source>
</evidence>
<dbReference type="Gene3D" id="3.90.190.10">
    <property type="entry name" value="Protein tyrosine phosphatase superfamily"/>
    <property type="match status" value="1"/>
</dbReference>
<organism evidence="2 3">
    <name type="scientific">Symmachiella dynata</name>
    <dbReference type="NCBI Taxonomy" id="2527995"/>
    <lineage>
        <taxon>Bacteria</taxon>
        <taxon>Pseudomonadati</taxon>
        <taxon>Planctomycetota</taxon>
        <taxon>Planctomycetia</taxon>
        <taxon>Planctomycetales</taxon>
        <taxon>Planctomycetaceae</taxon>
        <taxon>Symmachiella</taxon>
    </lineage>
</organism>
<dbReference type="InterPro" id="IPR020422">
    <property type="entry name" value="TYR_PHOSPHATASE_DUAL_dom"/>
</dbReference>
<dbReference type="AlphaFoldDB" id="A0A517ZSS3"/>
<name>A0A517ZSS3_9PLAN</name>
<dbReference type="KEGG" id="sdyn:Mal52_39880"/>
<keyword evidence="3" id="KW-1185">Reference proteome</keyword>
<protein>
    <submittedName>
        <fullName evidence="2">Dual specificity phosphatase, catalytic domain</fullName>
    </submittedName>
</protein>
<proteinExistence type="predicted"/>
<dbReference type="RefSeq" id="WP_197534318.1">
    <property type="nucleotide sequence ID" value="NZ_CP036276.1"/>
</dbReference>
<dbReference type="InterPro" id="IPR000340">
    <property type="entry name" value="Dual-sp_phosphatase_cat-dom"/>
</dbReference>
<feature type="domain" description="Tyrosine-protein phosphatase" evidence="1">
    <location>
        <begin position="1"/>
        <end position="139"/>
    </location>
</feature>
<accession>A0A517ZSS3</accession>
<evidence type="ECO:0000313" key="3">
    <source>
        <dbReference type="Proteomes" id="UP000319383"/>
    </source>
</evidence>